<feature type="coiled-coil region" evidence="1">
    <location>
        <begin position="640"/>
        <end position="768"/>
    </location>
</feature>
<organism evidence="3 4">
    <name type="scientific">Stylonychia lemnae</name>
    <name type="common">Ciliate</name>
    <dbReference type="NCBI Taxonomy" id="5949"/>
    <lineage>
        <taxon>Eukaryota</taxon>
        <taxon>Sar</taxon>
        <taxon>Alveolata</taxon>
        <taxon>Ciliophora</taxon>
        <taxon>Intramacronucleata</taxon>
        <taxon>Spirotrichea</taxon>
        <taxon>Stichotrichia</taxon>
        <taxon>Sporadotrichida</taxon>
        <taxon>Oxytrichidae</taxon>
        <taxon>Stylonychinae</taxon>
        <taxon>Stylonychia</taxon>
    </lineage>
</organism>
<feature type="region of interest" description="Disordered" evidence="2">
    <location>
        <begin position="61"/>
        <end position="87"/>
    </location>
</feature>
<evidence type="ECO:0000313" key="4">
    <source>
        <dbReference type="Proteomes" id="UP000039865"/>
    </source>
</evidence>
<gene>
    <name evidence="3" type="primary">Contig4490.g4791</name>
    <name evidence="3" type="ORF">STYLEM_20920</name>
</gene>
<sequence>MIVKKRVNYGEIQSNDPEFEKKVRHMDIDMNKVKKQILNKPQSMNRQQQSNQLSRNISASRLNNNSQHNVSKGSSNYTRPGSELKNYKQPLNKFAPTKPLKNSQNLNKNLEQQFEDTLDISQANQNTTLLPQNCSQDSDQLLSSQLTQQINQQKIMFPYDICGEYYEIERKIRVDANTFTPYLEQITETENNYVKSVYFVERRQDLKKGQDGIGKQIQVKKKQKQGQGLGISLGSANSSLINPSIISQQPIDKSMNNYESQQLFEDKSRLDSNLDELISNLNQQDQDKNKEIEDVLIQIENLIDHDTKLLEFRCYSEIPFLVKSKQSTEALANKLKLQIKLLESQNLTQNGELQLKTQEFQREKLKEIEFIYEQNGQTNLMDLSEIDQVVASIQEQIVQNQLGVKREEEYLQMYVFSSNEHIKQISEIAGLQDNLDQELLILQSELAKEQKHEQELLKEKKSQSMFQQGYQSEINIALEEIQSIQNLSNSHKSKFNQILDQSKEVNQQKQSLIQQLEQESQQLKSEQKPLKEQNEEMLSTRKIGREFDECKNLVPSIDDKLDQYFEGPYHTMIEDPSYLSYTFDGLYGMEQIKQFQEDQQRKQLDIQTHETEQNQSSNEIYSIENQEHINNMLTTIKDLLQKEEIHSQNLDEQIQNDNQQLRLINEEMKPINDKRLEEILIKQQEINDLETQIKHLEKQIDQQMPGLLNDFDLKEFYENYDLQNNKLEDTLDFLKKIVYDKKFQKKELEAEQRRKDQQIEELEILTGRDKKVIKEVLIDKIRENKVDEIMEQISENSPVPITKISDNYYEYGTRKIYVKMENVSEISNPFIDNEDFEPQVSQQLLVRDRGGQYIDINLFIQKYEAEEYERIQSGQTRYDF</sequence>
<protein>
    <submittedName>
        <fullName evidence="3">Uncharacterized protein</fullName>
    </submittedName>
</protein>
<dbReference type="InParanoid" id="A0A078BB09"/>
<feature type="coiled-coil region" evidence="1">
    <location>
        <begin position="499"/>
        <end position="536"/>
    </location>
</feature>
<dbReference type="AlphaFoldDB" id="A0A078BB09"/>
<keyword evidence="1" id="KW-0175">Coiled coil</keyword>
<dbReference type="Proteomes" id="UP000039865">
    <property type="component" value="Unassembled WGS sequence"/>
</dbReference>
<feature type="coiled-coil region" evidence="1">
    <location>
        <begin position="267"/>
        <end position="294"/>
    </location>
</feature>
<keyword evidence="4" id="KW-1185">Reference proteome</keyword>
<evidence type="ECO:0000256" key="1">
    <source>
        <dbReference type="SAM" id="Coils"/>
    </source>
</evidence>
<name>A0A078BB09_STYLE</name>
<evidence type="ECO:0000256" key="2">
    <source>
        <dbReference type="SAM" id="MobiDB-lite"/>
    </source>
</evidence>
<proteinExistence type="predicted"/>
<accession>A0A078BB09</accession>
<dbReference type="EMBL" id="CCKQ01019725">
    <property type="protein sequence ID" value="CDW91760.1"/>
    <property type="molecule type" value="Genomic_DNA"/>
</dbReference>
<evidence type="ECO:0000313" key="3">
    <source>
        <dbReference type="EMBL" id="CDW91760.1"/>
    </source>
</evidence>
<reference evidence="3 4" key="1">
    <citation type="submission" date="2014-06" db="EMBL/GenBank/DDBJ databases">
        <authorList>
            <person name="Swart Estienne"/>
        </authorList>
    </citation>
    <scope>NUCLEOTIDE SEQUENCE [LARGE SCALE GENOMIC DNA]</scope>
    <source>
        <strain evidence="3 4">130c</strain>
    </source>
</reference>
<feature type="compositionally biased region" description="Polar residues" evidence="2">
    <location>
        <begin position="61"/>
        <end position="79"/>
    </location>
</feature>